<dbReference type="Pfam" id="PF14734">
    <property type="entry name" value="DUF4469"/>
    <property type="match status" value="1"/>
</dbReference>
<name>A0A9D2J186_9BACE</name>
<feature type="domain" description="Bvu-2165-like IHF-HU-like DNA-binding" evidence="3">
    <location>
        <begin position="11"/>
        <end position="128"/>
    </location>
</feature>
<feature type="compositionally biased region" description="Acidic residues" evidence="1">
    <location>
        <begin position="253"/>
        <end position="263"/>
    </location>
</feature>
<dbReference type="CDD" id="cd13833">
    <property type="entry name" value="HU_IHF_like"/>
    <property type="match status" value="1"/>
</dbReference>
<sequence>MADEITYRIDAFLQDNSLTTDNTQDVYAVPASREPADEERILAEMKAEDTGLRRETILHVFELEKRVIKRLLMSGHAVNTGLYHASVAFRGLIKNSQWNAEENEIVVNFNPGADLREAIRKTQVNILGAKPASISVTGVQDVATKADNASATAGRAFTLTGRNIRIAGQDPAVGLTLIAEDGTETAVTDDLWVINKPSTVTFIIPAQMEAGTYTLRLTTQFSGNSTRLLKTPRTIENTLYIGTEPPQTGGSGGEEEGEEGTYG</sequence>
<accession>A0A9D2J186</accession>
<gene>
    <name evidence="4" type="ORF">H9814_00590</name>
</gene>
<evidence type="ECO:0000259" key="2">
    <source>
        <dbReference type="Pfam" id="PF14734"/>
    </source>
</evidence>
<evidence type="ECO:0000259" key="3">
    <source>
        <dbReference type="Pfam" id="PF14848"/>
    </source>
</evidence>
<dbReference type="AlphaFoldDB" id="A0A9D2J186"/>
<evidence type="ECO:0000313" key="5">
    <source>
        <dbReference type="Proteomes" id="UP000824028"/>
    </source>
</evidence>
<dbReference type="EMBL" id="DXBX01000004">
    <property type="protein sequence ID" value="HIZ32034.1"/>
    <property type="molecule type" value="Genomic_DNA"/>
</dbReference>
<dbReference type="InterPro" id="IPR049893">
    <property type="entry name" value="Bvu_2165-like_IHF-HU-DNA_bdg"/>
</dbReference>
<feature type="domain" description="DUF4469" evidence="2">
    <location>
        <begin position="136"/>
        <end position="235"/>
    </location>
</feature>
<organism evidence="4 5">
    <name type="scientific">Candidatus Bacteroides merdigallinarum</name>
    <dbReference type="NCBI Taxonomy" id="2838473"/>
    <lineage>
        <taxon>Bacteria</taxon>
        <taxon>Pseudomonadati</taxon>
        <taxon>Bacteroidota</taxon>
        <taxon>Bacteroidia</taxon>
        <taxon>Bacteroidales</taxon>
        <taxon>Bacteroidaceae</taxon>
        <taxon>Bacteroides</taxon>
    </lineage>
</organism>
<feature type="region of interest" description="Disordered" evidence="1">
    <location>
        <begin position="240"/>
        <end position="263"/>
    </location>
</feature>
<reference evidence="4" key="1">
    <citation type="journal article" date="2021" name="PeerJ">
        <title>Extensive microbial diversity within the chicken gut microbiome revealed by metagenomics and culture.</title>
        <authorList>
            <person name="Gilroy R."/>
            <person name="Ravi A."/>
            <person name="Getino M."/>
            <person name="Pursley I."/>
            <person name="Horton D.L."/>
            <person name="Alikhan N.F."/>
            <person name="Baker D."/>
            <person name="Gharbi K."/>
            <person name="Hall N."/>
            <person name="Watson M."/>
            <person name="Adriaenssens E.M."/>
            <person name="Foster-Nyarko E."/>
            <person name="Jarju S."/>
            <person name="Secka A."/>
            <person name="Antonio M."/>
            <person name="Oren A."/>
            <person name="Chaudhuri R.R."/>
            <person name="La Ragione R."/>
            <person name="Hildebrand F."/>
            <person name="Pallen M.J."/>
        </authorList>
    </citation>
    <scope>NUCLEOTIDE SEQUENCE</scope>
    <source>
        <strain evidence="4">ChiHjej9B8-1298</strain>
    </source>
</reference>
<reference evidence="4" key="2">
    <citation type="submission" date="2021-04" db="EMBL/GenBank/DDBJ databases">
        <authorList>
            <person name="Gilroy R."/>
        </authorList>
    </citation>
    <scope>NUCLEOTIDE SEQUENCE</scope>
    <source>
        <strain evidence="4">ChiHjej9B8-1298</strain>
    </source>
</reference>
<proteinExistence type="predicted"/>
<dbReference type="Gene3D" id="2.70.50.70">
    <property type="match status" value="1"/>
</dbReference>
<dbReference type="InterPro" id="IPR027824">
    <property type="entry name" value="DUF4469"/>
</dbReference>
<dbReference type="Proteomes" id="UP000824028">
    <property type="component" value="Unassembled WGS sequence"/>
</dbReference>
<evidence type="ECO:0000313" key="4">
    <source>
        <dbReference type="EMBL" id="HIZ32034.1"/>
    </source>
</evidence>
<comment type="caution">
    <text evidence="4">The sequence shown here is derived from an EMBL/GenBank/DDBJ whole genome shotgun (WGS) entry which is preliminary data.</text>
</comment>
<dbReference type="CDD" id="cd12843">
    <property type="entry name" value="Bvu_2165_C_like"/>
    <property type="match status" value="1"/>
</dbReference>
<evidence type="ECO:0000256" key="1">
    <source>
        <dbReference type="SAM" id="MobiDB-lite"/>
    </source>
</evidence>
<dbReference type="Pfam" id="PF14848">
    <property type="entry name" value="HU-DNA_bdg"/>
    <property type="match status" value="1"/>
</dbReference>
<protein>
    <submittedName>
        <fullName evidence="4">DUF4469 domain-containing protein</fullName>
    </submittedName>
</protein>